<evidence type="ECO:0000256" key="6">
    <source>
        <dbReference type="SAM" id="SignalP"/>
    </source>
</evidence>
<dbReference type="SUPFAM" id="SSF82171">
    <property type="entry name" value="DPP6 N-terminal domain-like"/>
    <property type="match status" value="1"/>
</dbReference>
<dbReference type="PRINTS" id="PR01021">
    <property type="entry name" value="OMPADOMAIN"/>
</dbReference>
<dbReference type="InterPro" id="IPR006665">
    <property type="entry name" value="OmpA-like"/>
</dbReference>
<feature type="region of interest" description="Disordered" evidence="5">
    <location>
        <begin position="228"/>
        <end position="268"/>
    </location>
</feature>
<dbReference type="RefSeq" id="WP_124905908.1">
    <property type="nucleotide sequence ID" value="NZ_RQJP01000001.1"/>
</dbReference>
<dbReference type="OrthoDB" id="1488841at2"/>
<dbReference type="InterPro" id="IPR011659">
    <property type="entry name" value="WD40"/>
</dbReference>
<evidence type="ECO:0000256" key="1">
    <source>
        <dbReference type="ARBA" id="ARBA00004442"/>
    </source>
</evidence>
<evidence type="ECO:0000256" key="4">
    <source>
        <dbReference type="PROSITE-ProRule" id="PRU00473"/>
    </source>
</evidence>
<dbReference type="GO" id="GO:0009279">
    <property type="term" value="C:cell outer membrane"/>
    <property type="evidence" value="ECO:0007669"/>
    <property type="project" value="UniProtKB-SubCell"/>
</dbReference>
<dbReference type="Pfam" id="PF00691">
    <property type="entry name" value="OmpA"/>
    <property type="match status" value="1"/>
</dbReference>
<name>A0A3P1CYI0_9BACT</name>
<comment type="caution">
    <text evidence="8">The sequence shown here is derived from an EMBL/GenBank/DDBJ whole genome shotgun (WGS) entry which is preliminary data.</text>
</comment>
<keyword evidence="8" id="KW-0966">Cell projection</keyword>
<dbReference type="EMBL" id="RQJP01000001">
    <property type="protein sequence ID" value="RRB18373.1"/>
    <property type="molecule type" value="Genomic_DNA"/>
</dbReference>
<proteinExistence type="predicted"/>
<keyword evidence="8" id="KW-0969">Cilium</keyword>
<dbReference type="PANTHER" id="PTHR30329">
    <property type="entry name" value="STATOR ELEMENT OF FLAGELLAR MOTOR COMPLEX"/>
    <property type="match status" value="1"/>
</dbReference>
<dbReference type="SUPFAM" id="SSF48452">
    <property type="entry name" value="TPR-like"/>
    <property type="match status" value="1"/>
</dbReference>
<reference evidence="8 9" key="1">
    <citation type="submission" date="2018-11" db="EMBL/GenBank/DDBJ databases">
        <authorList>
            <person name="Zhou Z."/>
            <person name="Wang G."/>
        </authorList>
    </citation>
    <scope>NUCLEOTIDE SEQUENCE [LARGE SCALE GENOMIC DNA]</scope>
    <source>
        <strain evidence="8 9">KCTC42998</strain>
    </source>
</reference>
<feature type="chain" id="PRO_5018140475" evidence="6">
    <location>
        <begin position="21"/>
        <end position="788"/>
    </location>
</feature>
<dbReference type="CDD" id="cd07185">
    <property type="entry name" value="OmpA_C-like"/>
    <property type="match status" value="1"/>
</dbReference>
<evidence type="ECO:0000256" key="2">
    <source>
        <dbReference type="ARBA" id="ARBA00023136"/>
    </source>
</evidence>
<dbReference type="Pfam" id="PF07676">
    <property type="entry name" value="PD40"/>
    <property type="match status" value="3"/>
</dbReference>
<evidence type="ECO:0000313" key="8">
    <source>
        <dbReference type="EMBL" id="RRB18373.1"/>
    </source>
</evidence>
<feature type="signal peptide" evidence="6">
    <location>
        <begin position="1"/>
        <end position="20"/>
    </location>
</feature>
<keyword evidence="6" id="KW-0732">Signal</keyword>
<organism evidence="8 9">
    <name type="scientific">Larkinella knui</name>
    <dbReference type="NCBI Taxonomy" id="2025310"/>
    <lineage>
        <taxon>Bacteria</taxon>
        <taxon>Pseudomonadati</taxon>
        <taxon>Bacteroidota</taxon>
        <taxon>Cytophagia</taxon>
        <taxon>Cytophagales</taxon>
        <taxon>Spirosomataceae</taxon>
        <taxon>Larkinella</taxon>
    </lineage>
</organism>
<dbReference type="InterPro" id="IPR050330">
    <property type="entry name" value="Bact_OuterMem_StrucFunc"/>
</dbReference>
<dbReference type="InterPro" id="IPR011990">
    <property type="entry name" value="TPR-like_helical_dom_sf"/>
</dbReference>
<feature type="compositionally biased region" description="Polar residues" evidence="5">
    <location>
        <begin position="243"/>
        <end position="263"/>
    </location>
</feature>
<dbReference type="Gene3D" id="2.120.10.30">
    <property type="entry name" value="TolB, C-terminal domain"/>
    <property type="match status" value="1"/>
</dbReference>
<keyword evidence="2 4" id="KW-0472">Membrane</keyword>
<evidence type="ECO:0000259" key="7">
    <source>
        <dbReference type="PROSITE" id="PS51123"/>
    </source>
</evidence>
<protein>
    <submittedName>
        <fullName evidence="8">Flagellar motor protein MotB</fullName>
    </submittedName>
</protein>
<keyword evidence="9" id="KW-1185">Reference proteome</keyword>
<accession>A0A3P1CYI0</accession>
<evidence type="ECO:0000256" key="3">
    <source>
        <dbReference type="ARBA" id="ARBA00023237"/>
    </source>
</evidence>
<dbReference type="PANTHER" id="PTHR30329:SF21">
    <property type="entry name" value="LIPOPROTEIN YIAD-RELATED"/>
    <property type="match status" value="1"/>
</dbReference>
<gene>
    <name evidence="8" type="ORF">EHT87_08915</name>
</gene>
<dbReference type="Gene3D" id="3.30.1330.60">
    <property type="entry name" value="OmpA-like domain"/>
    <property type="match status" value="1"/>
</dbReference>
<dbReference type="InterPro" id="IPR008969">
    <property type="entry name" value="CarboxyPept-like_regulatory"/>
</dbReference>
<dbReference type="InterPro" id="IPR036737">
    <property type="entry name" value="OmpA-like_sf"/>
</dbReference>
<dbReference type="PROSITE" id="PS51123">
    <property type="entry name" value="OMPA_2"/>
    <property type="match status" value="1"/>
</dbReference>
<dbReference type="InterPro" id="IPR006664">
    <property type="entry name" value="OMP_bac"/>
</dbReference>
<dbReference type="AlphaFoldDB" id="A0A3P1CYI0"/>
<dbReference type="Gene3D" id="2.60.40.1120">
    <property type="entry name" value="Carboxypeptidase-like, regulatory domain"/>
    <property type="match status" value="1"/>
</dbReference>
<dbReference type="InterPro" id="IPR011042">
    <property type="entry name" value="6-blade_b-propeller_TolB-like"/>
</dbReference>
<dbReference type="Proteomes" id="UP000274271">
    <property type="component" value="Unassembled WGS sequence"/>
</dbReference>
<evidence type="ECO:0000313" key="9">
    <source>
        <dbReference type="Proteomes" id="UP000274271"/>
    </source>
</evidence>
<keyword evidence="3" id="KW-0998">Cell outer membrane</keyword>
<dbReference type="SUPFAM" id="SSF103088">
    <property type="entry name" value="OmpA-like"/>
    <property type="match status" value="1"/>
</dbReference>
<dbReference type="Gene3D" id="1.25.40.10">
    <property type="entry name" value="Tetratricopeptide repeat domain"/>
    <property type="match status" value="1"/>
</dbReference>
<feature type="domain" description="OmpA-like" evidence="7">
    <location>
        <begin position="666"/>
        <end position="788"/>
    </location>
</feature>
<dbReference type="SUPFAM" id="SSF49464">
    <property type="entry name" value="Carboxypeptidase regulatory domain-like"/>
    <property type="match status" value="1"/>
</dbReference>
<evidence type="ECO:0000256" key="5">
    <source>
        <dbReference type="SAM" id="MobiDB-lite"/>
    </source>
</evidence>
<comment type="subcellular location">
    <subcellularLocation>
        <location evidence="1">Cell outer membrane</location>
    </subcellularLocation>
</comment>
<keyword evidence="8" id="KW-0282">Flagellum</keyword>
<sequence length="788" mass="88665">MRFFYLTCCLAIFFAGSAMAQSLLKQADRQFDMLAYSNAIELYEQALNRTELGEEERLAIRSRLGYSYRQVKDSQNAERVYRTMLGSLKEPANEYIPCYLYFAQALASNGKYRESQEMYDLYSKYQNSDPRGKQLARLYNDLSILSRNPGNYKIEFLEINTTKAEFSPMYYKEGLVFVTNKRPGNALKRVFSWDNSSFLDLYYMPETAVMGETVASLGGGSVSRKKKRAKSVRTLGEDEYTDPTANDTRTVGFSTGATSQSPGESVDTKPFERALNTKYHEGPVAFTKDGSKVIFTRNNYNKGKYRESADGINKLKLYVAESQKGSWGDAEELPFNSDDFSTGHPALSPDDNLLFFASDRPGGFGGTDLYVSRFADGKWSEPVNLGNEINTKGNEMFPFVDDRGNLYFSSDGHPGLGDLDIFYAQLTDKTAVKSVQNIGEPFNSSKDDFGIVTDGARMLGYISSNRWRGGSDDDIYRFRREGSLYACRELTIHVFDAQTKQALSNAWLDIDQKDIQDGKRQTQTDGEGNIRICLDPESDFRILTTMSGYQSNLLGFSTKGLSDDQPLRLEIPLNSTQLVLTPPRKSKIRGRILTQTGRQPIDNVEVILRNLCDSTELKMMTGSDGSYEFLVDPGCEYSIEALKDCLGTTGARISPVANANTELTMFRQGDIIQIDNIYYDLDKWAIRPDAAVEMDKLVVLMKKYPAMRIEMRSHTDSRASAVYNITLSMNRAMAAVTYLGKSGILARRMKAAGYGERLLLNGCRDGVKCTEAEHQRNRRTEIKILQIE</sequence>